<reference evidence="3" key="1">
    <citation type="submission" date="2016-10" db="EMBL/GenBank/DDBJ databases">
        <authorList>
            <person name="Varghese N."/>
            <person name="Submissions S."/>
        </authorList>
    </citation>
    <scope>NUCLEOTIDE SEQUENCE [LARGE SCALE GENOMIC DNA]</scope>
    <source>
        <strain evidence="3">DSM 4002</strain>
    </source>
</reference>
<sequence length="89" mass="10482">MHKKLLFILLFSILSTLAYSQKKGKMALPTIEEEIATSLWENKKSKSYSWLVIYDQKKIDSILAIKVLVSTNEKPKQKQQVLKWNHKKY</sequence>
<name>A0A1I4R4S9_9FLAO</name>
<protein>
    <submittedName>
        <fullName evidence="2">Uncharacterized protein</fullName>
    </submittedName>
</protein>
<evidence type="ECO:0000313" key="3">
    <source>
        <dbReference type="Proteomes" id="UP000182961"/>
    </source>
</evidence>
<organism evidence="2 3">
    <name type="scientific">Flavobacterium succinicans</name>
    <dbReference type="NCBI Taxonomy" id="29536"/>
    <lineage>
        <taxon>Bacteria</taxon>
        <taxon>Pseudomonadati</taxon>
        <taxon>Bacteroidota</taxon>
        <taxon>Flavobacteriia</taxon>
        <taxon>Flavobacteriales</taxon>
        <taxon>Flavobacteriaceae</taxon>
        <taxon>Flavobacterium</taxon>
    </lineage>
</organism>
<dbReference type="AlphaFoldDB" id="A0A1I4R4S9"/>
<evidence type="ECO:0000313" key="2">
    <source>
        <dbReference type="EMBL" id="SFM47267.1"/>
    </source>
</evidence>
<keyword evidence="1" id="KW-0732">Signal</keyword>
<keyword evidence="3" id="KW-1185">Reference proteome</keyword>
<dbReference type="Proteomes" id="UP000182961">
    <property type="component" value="Unassembled WGS sequence"/>
</dbReference>
<proteinExistence type="predicted"/>
<accession>A0A1I4R4S9</accession>
<gene>
    <name evidence="2" type="ORF">SAMN05444143_101192</name>
</gene>
<dbReference type="EMBL" id="FOUT01000001">
    <property type="protein sequence ID" value="SFM47267.1"/>
    <property type="molecule type" value="Genomic_DNA"/>
</dbReference>
<feature type="signal peptide" evidence="1">
    <location>
        <begin position="1"/>
        <end position="20"/>
    </location>
</feature>
<evidence type="ECO:0000256" key="1">
    <source>
        <dbReference type="SAM" id="SignalP"/>
    </source>
</evidence>
<feature type="chain" id="PRO_5010264146" evidence="1">
    <location>
        <begin position="21"/>
        <end position="89"/>
    </location>
</feature>